<sequence length="460" mass="50382">MSQTTLEPAATASEAPAAPRRPHWTAVVETLLIVAGLARLVWGQQVAVVADGVDRLNSISVLLTDGRLNNSEYSIMGPLFSTPLWLLGKAVATPEAGIKYFNLVVFTLGLAALWLLLRGLVPGALIRRFMLITVAASLLPPDVGHYGSETFTMMGVMVGIVVVVRGRRRGWGWAAAVVGVVNTPATVVGFGVVGLAETWRHRRLRLLVPVAVAAALILLEILARKGGYVGDRGAKDVMPFSGRPGFSYPFFFGVLAILFAFGRGIVWYLPGMFLPMRRALADLDGPVGIDLARIHRLWLLFVGGLVVVYAPWWAWYAGMSWGPRFFLAGILPAALALALRLGHRQAGLGANLLTLAVLLLSSWIGLNSLFWHELWPTACFNTPQSVEALCWYSPEYSSLWYPLVSWQFAHLTATQWLSAAYSAVVLGWLGTPLLRRIAGQLATAWRDHLTPRLTRTAWRW</sequence>
<dbReference type="RefSeq" id="WP_203740679.1">
    <property type="nucleotide sequence ID" value="NZ_BONF01000002.1"/>
</dbReference>
<name>A0A8J3JIS0_9ACTN</name>
<feature type="transmembrane region" description="Helical" evidence="1">
    <location>
        <begin position="346"/>
        <end position="366"/>
    </location>
</feature>
<dbReference type="AlphaFoldDB" id="A0A8J3JIS0"/>
<keyword evidence="1" id="KW-0472">Membrane</keyword>
<organism evidence="2 3">
    <name type="scientific">Catellatospora bangladeshensis</name>
    <dbReference type="NCBI Taxonomy" id="310355"/>
    <lineage>
        <taxon>Bacteria</taxon>
        <taxon>Bacillati</taxon>
        <taxon>Actinomycetota</taxon>
        <taxon>Actinomycetes</taxon>
        <taxon>Micromonosporales</taxon>
        <taxon>Micromonosporaceae</taxon>
        <taxon>Catellatospora</taxon>
    </lineage>
</organism>
<gene>
    <name evidence="2" type="ORF">Cba03nite_02530</name>
</gene>
<keyword evidence="1" id="KW-1133">Transmembrane helix</keyword>
<evidence type="ECO:0000313" key="2">
    <source>
        <dbReference type="EMBL" id="GIF78904.1"/>
    </source>
</evidence>
<feature type="transmembrane region" description="Helical" evidence="1">
    <location>
        <begin position="246"/>
        <end position="269"/>
    </location>
</feature>
<feature type="transmembrane region" description="Helical" evidence="1">
    <location>
        <begin position="321"/>
        <end position="339"/>
    </location>
</feature>
<accession>A0A8J3JIS0</accession>
<keyword evidence="1" id="KW-0812">Transmembrane</keyword>
<evidence type="ECO:0000256" key="1">
    <source>
        <dbReference type="SAM" id="Phobius"/>
    </source>
</evidence>
<comment type="caution">
    <text evidence="2">The sequence shown here is derived from an EMBL/GenBank/DDBJ whole genome shotgun (WGS) entry which is preliminary data.</text>
</comment>
<keyword evidence="3" id="KW-1185">Reference proteome</keyword>
<feature type="transmembrane region" description="Helical" evidence="1">
    <location>
        <begin position="297"/>
        <end position="315"/>
    </location>
</feature>
<protein>
    <submittedName>
        <fullName evidence="2">Uncharacterized protein</fullName>
    </submittedName>
</protein>
<proteinExistence type="predicted"/>
<feature type="transmembrane region" description="Helical" evidence="1">
    <location>
        <begin position="408"/>
        <end position="429"/>
    </location>
</feature>
<evidence type="ECO:0000313" key="3">
    <source>
        <dbReference type="Proteomes" id="UP000601223"/>
    </source>
</evidence>
<feature type="transmembrane region" description="Helical" evidence="1">
    <location>
        <begin position="171"/>
        <end position="194"/>
    </location>
</feature>
<reference evidence="2 3" key="1">
    <citation type="submission" date="2021-01" db="EMBL/GenBank/DDBJ databases">
        <title>Whole genome shotgun sequence of Catellatospora bangladeshensis NBRC 107357.</title>
        <authorList>
            <person name="Komaki H."/>
            <person name="Tamura T."/>
        </authorList>
    </citation>
    <scope>NUCLEOTIDE SEQUENCE [LARGE SCALE GENOMIC DNA]</scope>
    <source>
        <strain evidence="2 3">NBRC 107357</strain>
    </source>
</reference>
<dbReference type="Proteomes" id="UP000601223">
    <property type="component" value="Unassembled WGS sequence"/>
</dbReference>
<dbReference type="EMBL" id="BONF01000002">
    <property type="protein sequence ID" value="GIF78904.1"/>
    <property type="molecule type" value="Genomic_DNA"/>
</dbReference>
<feature type="transmembrane region" description="Helical" evidence="1">
    <location>
        <begin position="98"/>
        <end position="117"/>
    </location>
</feature>
<feature type="transmembrane region" description="Helical" evidence="1">
    <location>
        <begin position="206"/>
        <end position="226"/>
    </location>
</feature>